<keyword evidence="3" id="KW-1185">Reference proteome</keyword>
<evidence type="ECO:0000259" key="1">
    <source>
        <dbReference type="Pfam" id="PF17667"/>
    </source>
</evidence>
<organism evidence="2 3">
    <name type="scientific">Hebeloma cylindrosporum</name>
    <dbReference type="NCBI Taxonomy" id="76867"/>
    <lineage>
        <taxon>Eukaryota</taxon>
        <taxon>Fungi</taxon>
        <taxon>Dikarya</taxon>
        <taxon>Basidiomycota</taxon>
        <taxon>Agaricomycotina</taxon>
        <taxon>Agaricomycetes</taxon>
        <taxon>Agaricomycetidae</taxon>
        <taxon>Agaricales</taxon>
        <taxon>Agaricineae</taxon>
        <taxon>Hymenogastraceae</taxon>
        <taxon>Hebeloma</taxon>
    </lineage>
</organism>
<dbReference type="PANTHER" id="PTHR38248:SF2">
    <property type="entry name" value="FUNK1 11"/>
    <property type="match status" value="1"/>
</dbReference>
<evidence type="ECO:0000313" key="2">
    <source>
        <dbReference type="EMBL" id="KIM43120.1"/>
    </source>
</evidence>
<evidence type="ECO:0000313" key="3">
    <source>
        <dbReference type="Proteomes" id="UP000053424"/>
    </source>
</evidence>
<dbReference type="PANTHER" id="PTHR38248">
    <property type="entry name" value="FUNK1 6"/>
    <property type="match status" value="1"/>
</dbReference>
<feature type="domain" description="Fungal-type protein kinase" evidence="1">
    <location>
        <begin position="42"/>
        <end position="158"/>
    </location>
</feature>
<accession>A0A0C3C2J6</accession>
<gene>
    <name evidence="2" type="ORF">M413DRAFT_443930</name>
</gene>
<name>A0A0C3C2J6_HEBCY</name>
<reference evidence="2 3" key="1">
    <citation type="submission" date="2014-04" db="EMBL/GenBank/DDBJ databases">
        <authorList>
            <consortium name="DOE Joint Genome Institute"/>
            <person name="Kuo A."/>
            <person name="Gay G."/>
            <person name="Dore J."/>
            <person name="Kohler A."/>
            <person name="Nagy L.G."/>
            <person name="Floudas D."/>
            <person name="Copeland A."/>
            <person name="Barry K.W."/>
            <person name="Cichocki N."/>
            <person name="Veneault-Fourrey C."/>
            <person name="LaButti K."/>
            <person name="Lindquist E.A."/>
            <person name="Lipzen A."/>
            <person name="Lundell T."/>
            <person name="Morin E."/>
            <person name="Murat C."/>
            <person name="Sun H."/>
            <person name="Tunlid A."/>
            <person name="Henrissat B."/>
            <person name="Grigoriev I.V."/>
            <person name="Hibbett D.S."/>
            <person name="Martin F."/>
            <person name="Nordberg H.P."/>
            <person name="Cantor M.N."/>
            <person name="Hua S.X."/>
        </authorList>
    </citation>
    <scope>NUCLEOTIDE SEQUENCE [LARGE SCALE GENOMIC DNA]</scope>
    <source>
        <strain evidence="3">h7</strain>
    </source>
</reference>
<dbReference type="InterPro" id="IPR011009">
    <property type="entry name" value="Kinase-like_dom_sf"/>
</dbReference>
<dbReference type="EMBL" id="KN831776">
    <property type="protein sequence ID" value="KIM43120.1"/>
    <property type="molecule type" value="Genomic_DNA"/>
</dbReference>
<dbReference type="Proteomes" id="UP000053424">
    <property type="component" value="Unassembled WGS sequence"/>
</dbReference>
<sequence>MGNPPRLVAHRELNDASMAILAKLVGFAEGADEAQGSRTLCILAFDILEPITSLQGKALWKAYWEIIECHYILWKAGIQHGDISVPNLMHRNGTGVLNDFDLARLAIPGDSYHRGFDHTGATPFLALDLLAADAQGGRVERRYRHELESFFWILAWIIACYDNGVELKSISAAHRLWLHEDLEICSGAKTTMLSMPEVILGSMRNSHNGLYPVIPILNKYWTDFHSARIQEKFHSVTQRSLELYGHPPSFSLTHTVPMELSDEEILSNMLRAFVSHPAAEFLKSEGFMAHIPFKLFPTFASFLAPST</sequence>
<proteinExistence type="predicted"/>
<reference evidence="3" key="2">
    <citation type="submission" date="2015-01" db="EMBL/GenBank/DDBJ databases">
        <title>Evolutionary Origins and Diversification of the Mycorrhizal Mutualists.</title>
        <authorList>
            <consortium name="DOE Joint Genome Institute"/>
            <consortium name="Mycorrhizal Genomics Consortium"/>
            <person name="Kohler A."/>
            <person name="Kuo A."/>
            <person name="Nagy L.G."/>
            <person name="Floudas D."/>
            <person name="Copeland A."/>
            <person name="Barry K.W."/>
            <person name="Cichocki N."/>
            <person name="Veneault-Fourrey C."/>
            <person name="LaButti K."/>
            <person name="Lindquist E.A."/>
            <person name="Lipzen A."/>
            <person name="Lundell T."/>
            <person name="Morin E."/>
            <person name="Murat C."/>
            <person name="Riley R."/>
            <person name="Ohm R."/>
            <person name="Sun H."/>
            <person name="Tunlid A."/>
            <person name="Henrissat B."/>
            <person name="Grigoriev I.V."/>
            <person name="Hibbett D.S."/>
            <person name="Martin F."/>
        </authorList>
    </citation>
    <scope>NUCLEOTIDE SEQUENCE [LARGE SCALE GENOMIC DNA]</scope>
    <source>
        <strain evidence="3">h7</strain>
    </source>
</reference>
<dbReference type="SUPFAM" id="SSF56112">
    <property type="entry name" value="Protein kinase-like (PK-like)"/>
    <property type="match status" value="1"/>
</dbReference>
<protein>
    <recommendedName>
        <fullName evidence="1">Fungal-type protein kinase domain-containing protein</fullName>
    </recommendedName>
</protein>
<dbReference type="HOGENOM" id="CLU_906307_0_0_1"/>
<dbReference type="OrthoDB" id="5569250at2759"/>
<dbReference type="InterPro" id="IPR040976">
    <property type="entry name" value="Pkinase_fungal"/>
</dbReference>
<dbReference type="STRING" id="686832.A0A0C3C2J6"/>
<dbReference type="Pfam" id="PF17667">
    <property type="entry name" value="Pkinase_fungal"/>
    <property type="match status" value="1"/>
</dbReference>
<dbReference type="AlphaFoldDB" id="A0A0C3C2J6"/>